<dbReference type="PROSITE" id="PS51186">
    <property type="entry name" value="GNAT"/>
    <property type="match status" value="1"/>
</dbReference>
<evidence type="ECO:0000259" key="1">
    <source>
        <dbReference type="PROSITE" id="PS51186"/>
    </source>
</evidence>
<feature type="domain" description="N-acetyltransferase" evidence="1">
    <location>
        <begin position="2"/>
        <end position="131"/>
    </location>
</feature>
<organism evidence="2 3">
    <name type="scientific">Paenibacillus agricola</name>
    <dbReference type="NCBI Taxonomy" id="2716264"/>
    <lineage>
        <taxon>Bacteria</taxon>
        <taxon>Bacillati</taxon>
        <taxon>Bacillota</taxon>
        <taxon>Bacilli</taxon>
        <taxon>Bacillales</taxon>
        <taxon>Paenibacillaceae</taxon>
        <taxon>Paenibacillus</taxon>
    </lineage>
</organism>
<evidence type="ECO:0000313" key="2">
    <source>
        <dbReference type="EMBL" id="NHN34545.1"/>
    </source>
</evidence>
<dbReference type="PANTHER" id="PTHR43233:SF1">
    <property type="entry name" value="FAMILY N-ACETYLTRANSFERASE, PUTATIVE (AFU_ORTHOLOGUE AFUA_6G03350)-RELATED"/>
    <property type="match status" value="1"/>
</dbReference>
<dbReference type="Pfam" id="PF13673">
    <property type="entry name" value="Acetyltransf_10"/>
    <property type="match status" value="1"/>
</dbReference>
<dbReference type="Proteomes" id="UP001165962">
    <property type="component" value="Unassembled WGS sequence"/>
</dbReference>
<proteinExistence type="predicted"/>
<dbReference type="Gene3D" id="3.40.630.30">
    <property type="match status" value="1"/>
</dbReference>
<accession>A0ABX0JKT1</accession>
<reference evidence="2" key="1">
    <citation type="submission" date="2020-03" db="EMBL/GenBank/DDBJ databases">
        <title>Draft sequencing of Paenibacilllus sp. S3N08.</title>
        <authorList>
            <person name="Kim D.-U."/>
        </authorList>
    </citation>
    <scope>NUCLEOTIDE SEQUENCE</scope>
    <source>
        <strain evidence="2">S3N08</strain>
    </source>
</reference>
<dbReference type="InterPro" id="IPR016181">
    <property type="entry name" value="Acyl_CoA_acyltransferase"/>
</dbReference>
<evidence type="ECO:0000313" key="3">
    <source>
        <dbReference type="Proteomes" id="UP001165962"/>
    </source>
</evidence>
<dbReference type="InterPro" id="IPR053144">
    <property type="entry name" value="Acetyltransferase_Butenolide"/>
</dbReference>
<dbReference type="EMBL" id="JAAOIW010000020">
    <property type="protein sequence ID" value="NHN34545.1"/>
    <property type="molecule type" value="Genomic_DNA"/>
</dbReference>
<name>A0ABX0JKT1_9BACL</name>
<dbReference type="InterPro" id="IPR000182">
    <property type="entry name" value="GNAT_dom"/>
</dbReference>
<protein>
    <submittedName>
        <fullName evidence="2">GNAT family N-acetyltransferase</fullName>
    </submittedName>
</protein>
<dbReference type="CDD" id="cd04301">
    <property type="entry name" value="NAT_SF"/>
    <property type="match status" value="1"/>
</dbReference>
<keyword evidence="3" id="KW-1185">Reference proteome</keyword>
<gene>
    <name evidence="2" type="ORF">G9U52_32680</name>
</gene>
<dbReference type="PANTHER" id="PTHR43233">
    <property type="entry name" value="FAMILY N-ACETYLTRANSFERASE, PUTATIVE (AFU_ORTHOLOGUE AFUA_6G03350)-RELATED"/>
    <property type="match status" value="1"/>
</dbReference>
<sequence>MITYSVDKLQEAKYVADVFKNSGIKRPYEDIERIKRMIDNSDILVTAWKDDKMVGVARAITDFSYCCYLSDLAVDREYQKHGIGKELIKMVQTEIGEECSLVLLSAPGAVEYYPRMGFDSTDKAFVIKRQK</sequence>
<comment type="caution">
    <text evidence="2">The sequence shown here is derived from an EMBL/GenBank/DDBJ whole genome shotgun (WGS) entry which is preliminary data.</text>
</comment>
<dbReference type="RefSeq" id="WP_166155623.1">
    <property type="nucleotide sequence ID" value="NZ_JAAOIW010000020.1"/>
</dbReference>
<dbReference type="SUPFAM" id="SSF55729">
    <property type="entry name" value="Acyl-CoA N-acyltransferases (Nat)"/>
    <property type="match status" value="1"/>
</dbReference>